<comment type="caution">
    <text evidence="1">The sequence shown here is derived from an EMBL/GenBank/DDBJ whole genome shotgun (WGS) entry which is preliminary data.</text>
</comment>
<proteinExistence type="predicted"/>
<gene>
    <name evidence="1" type="ORF">RHMOL_Rhmol11G0227300</name>
</gene>
<reference evidence="1" key="1">
    <citation type="submission" date="2022-02" db="EMBL/GenBank/DDBJ databases">
        <title>Plant Genome Project.</title>
        <authorList>
            <person name="Zhang R.-G."/>
        </authorList>
    </citation>
    <scope>NUCLEOTIDE SEQUENCE</scope>
    <source>
        <strain evidence="1">AT1</strain>
    </source>
</reference>
<protein>
    <submittedName>
        <fullName evidence="1">Uncharacterized protein</fullName>
    </submittedName>
</protein>
<dbReference type="EMBL" id="CM046398">
    <property type="protein sequence ID" value="KAI8532619.1"/>
    <property type="molecule type" value="Genomic_DNA"/>
</dbReference>
<accession>A0ACC0LVG2</accession>
<dbReference type="Proteomes" id="UP001062846">
    <property type="component" value="Chromosome 11"/>
</dbReference>
<evidence type="ECO:0000313" key="2">
    <source>
        <dbReference type="Proteomes" id="UP001062846"/>
    </source>
</evidence>
<evidence type="ECO:0000313" key="1">
    <source>
        <dbReference type="EMBL" id="KAI8532619.1"/>
    </source>
</evidence>
<name>A0ACC0LVG2_RHOML</name>
<keyword evidence="2" id="KW-1185">Reference proteome</keyword>
<sequence>MNSEKRQQDMANAVGIVRSLRDIPPAHYCIKINSFSFMVNNKIEDYESGVFEVGGYKWKLSLYPNGNKKRNVTDHISLYLRIADTEALPPGWEVNVSFKLFVYDHIKDKYLTIQDGEIQRFHWMKTQLGFDKFLPLDTFNDVTNGYLLDDCCVFGTEVFVLKNSGKGECMSLIEDPVNNSYTWKIEKFSAVKDEYLYSPDFVVGDHKWKLLLYPKGSKHSKGKVVSLFLELAGCQNLPNERIVYAEFKLRMKNQADGTWSEHGGAKLKHWFGTSSPNWGFPDFKALTDLNNASKGFLVNDAVVVEAQITEIFALAHAHPSLGLTKFHPQAVRSGKKAPWAILFQLANVRKCHQLASILIRLEA</sequence>
<organism evidence="1 2">
    <name type="scientific">Rhododendron molle</name>
    <name type="common">Chinese azalea</name>
    <name type="synonym">Azalea mollis</name>
    <dbReference type="NCBI Taxonomy" id="49168"/>
    <lineage>
        <taxon>Eukaryota</taxon>
        <taxon>Viridiplantae</taxon>
        <taxon>Streptophyta</taxon>
        <taxon>Embryophyta</taxon>
        <taxon>Tracheophyta</taxon>
        <taxon>Spermatophyta</taxon>
        <taxon>Magnoliopsida</taxon>
        <taxon>eudicotyledons</taxon>
        <taxon>Gunneridae</taxon>
        <taxon>Pentapetalae</taxon>
        <taxon>asterids</taxon>
        <taxon>Ericales</taxon>
        <taxon>Ericaceae</taxon>
        <taxon>Ericoideae</taxon>
        <taxon>Rhodoreae</taxon>
        <taxon>Rhododendron</taxon>
    </lineage>
</organism>